<dbReference type="EMBL" id="WHWC01000004">
    <property type="protein sequence ID" value="KAG8384247.1"/>
    <property type="molecule type" value="Genomic_DNA"/>
</dbReference>
<gene>
    <name evidence="10" type="ORF">BUALT_Bualt04G0098300</name>
    <name evidence="11" type="ORF">BUALT_Bualt04G0098400</name>
</gene>
<comment type="caution">
    <text evidence="10">The sequence shown here is derived from an EMBL/GenBank/DDBJ whole genome shotgun (WGS) entry which is preliminary data.</text>
</comment>
<evidence type="ECO:0000256" key="8">
    <source>
        <dbReference type="ARBA" id="ARBA00023030"/>
    </source>
</evidence>
<comment type="PTM">
    <text evidence="9">Sulfation is important for activity and for the binding to a putative membrane receptor.</text>
</comment>
<dbReference type="Pfam" id="PF06404">
    <property type="entry name" value="PSK"/>
    <property type="match status" value="1"/>
</dbReference>
<evidence type="ECO:0000256" key="6">
    <source>
        <dbReference type="ARBA" id="ARBA00022729"/>
    </source>
</evidence>
<comment type="similarity">
    <text evidence="2 9">Belongs to the phytosulfokine family.</text>
</comment>
<evidence type="ECO:0000256" key="4">
    <source>
        <dbReference type="ARBA" id="ARBA00022525"/>
    </source>
</evidence>
<evidence type="ECO:0000256" key="2">
    <source>
        <dbReference type="ARBA" id="ARBA00010781"/>
    </source>
</evidence>
<feature type="signal peptide" evidence="9">
    <location>
        <begin position="1"/>
        <end position="20"/>
    </location>
</feature>
<evidence type="ECO:0000313" key="10">
    <source>
        <dbReference type="EMBL" id="KAG8384247.1"/>
    </source>
</evidence>
<keyword evidence="8 9" id="KW-0339">Growth factor</keyword>
<evidence type="ECO:0000313" key="12">
    <source>
        <dbReference type="Proteomes" id="UP000826271"/>
    </source>
</evidence>
<keyword evidence="5 9" id="KW-0765">Sulfation</keyword>
<accession>A0AAV6XVR9</accession>
<proteinExistence type="inferred from homology"/>
<evidence type="ECO:0000256" key="5">
    <source>
        <dbReference type="ARBA" id="ARBA00022641"/>
    </source>
</evidence>
<dbReference type="Proteomes" id="UP000826271">
    <property type="component" value="Unassembled WGS sequence"/>
</dbReference>
<dbReference type="GO" id="GO:0008083">
    <property type="term" value="F:growth factor activity"/>
    <property type="evidence" value="ECO:0007669"/>
    <property type="project" value="UniProtKB-UniRule"/>
</dbReference>
<evidence type="ECO:0000256" key="3">
    <source>
        <dbReference type="ARBA" id="ARBA00022473"/>
    </source>
</evidence>
<evidence type="ECO:0000256" key="1">
    <source>
        <dbReference type="ARBA" id="ARBA00004613"/>
    </source>
</evidence>
<dbReference type="GO" id="GO:0005576">
    <property type="term" value="C:extracellular region"/>
    <property type="evidence" value="ECO:0007669"/>
    <property type="project" value="UniProtKB-SubCell"/>
</dbReference>
<evidence type="ECO:0000256" key="9">
    <source>
        <dbReference type="RuleBase" id="RU368031"/>
    </source>
</evidence>
<protein>
    <recommendedName>
        <fullName evidence="9">Phytosulfokine</fullName>
    </recommendedName>
    <component>
        <recommendedName>
            <fullName evidence="9">Phytosulfokine-alpha</fullName>
            <shortName evidence="9">PSK-alpha</shortName>
            <shortName evidence="9">Phytosulfokine-a</shortName>
        </recommendedName>
    </component>
    <component>
        <recommendedName>
            <fullName evidence="9">Phytosulfokine-beta</fullName>
            <shortName evidence="9">PSK-beta</shortName>
            <shortName evidence="9">Phytosulfokine-b</shortName>
        </recommendedName>
    </component>
</protein>
<dbReference type="PANTHER" id="PTHR33285">
    <property type="entry name" value="PHYTOSULFOKINES 3"/>
    <property type="match status" value="1"/>
</dbReference>
<feature type="chain" id="PRO_5044522907" description="Phytosulfokine" evidence="9">
    <location>
        <begin position="21"/>
        <end position="72"/>
    </location>
</feature>
<reference evidence="10" key="1">
    <citation type="submission" date="2019-10" db="EMBL/GenBank/DDBJ databases">
        <authorList>
            <person name="Zhang R."/>
            <person name="Pan Y."/>
            <person name="Wang J."/>
            <person name="Ma R."/>
            <person name="Yu S."/>
        </authorList>
    </citation>
    <scope>NUCLEOTIDE SEQUENCE</scope>
    <source>
        <strain evidence="10">LA-IB0</strain>
        <tissue evidence="10">Leaf</tissue>
    </source>
</reference>
<keyword evidence="3 9" id="KW-0217">Developmental protein</keyword>
<keyword evidence="4 9" id="KW-0964">Secreted</keyword>
<dbReference type="InterPro" id="IPR009438">
    <property type="entry name" value="Phytosulfokine"/>
</dbReference>
<comment type="subcellular location">
    <subcellularLocation>
        <location evidence="1 9">Secreted</location>
    </subcellularLocation>
</comment>
<evidence type="ECO:0000313" key="11">
    <source>
        <dbReference type="EMBL" id="KAG8384248.1"/>
    </source>
</evidence>
<comment type="PTM">
    <text evidence="9">PSK-alpha is produced by endopeptidase digestion. PSK-beta is produced from PSK-alpha by exopeptidase digestion.</text>
</comment>
<comment type="function">
    <text evidence="9">Promotes plant cell differentiation, organogenesis and somatic embryogenesis as well as cell proliferation.</text>
</comment>
<evidence type="ECO:0000256" key="7">
    <source>
        <dbReference type="ARBA" id="ARBA00022782"/>
    </source>
</evidence>
<keyword evidence="12" id="KW-1185">Reference proteome</keyword>
<name>A0AAV6XVR9_9LAMI</name>
<keyword evidence="6 9" id="KW-0732">Signal</keyword>
<dbReference type="AlphaFoldDB" id="A0AAV6XVR9"/>
<organism evidence="10 12">
    <name type="scientific">Buddleja alternifolia</name>
    <dbReference type="NCBI Taxonomy" id="168488"/>
    <lineage>
        <taxon>Eukaryota</taxon>
        <taxon>Viridiplantae</taxon>
        <taxon>Streptophyta</taxon>
        <taxon>Embryophyta</taxon>
        <taxon>Tracheophyta</taxon>
        <taxon>Spermatophyta</taxon>
        <taxon>Magnoliopsida</taxon>
        <taxon>eudicotyledons</taxon>
        <taxon>Gunneridae</taxon>
        <taxon>Pentapetalae</taxon>
        <taxon>asterids</taxon>
        <taxon>lamiids</taxon>
        <taxon>Lamiales</taxon>
        <taxon>Scrophulariaceae</taxon>
        <taxon>Buddlejeae</taxon>
        <taxon>Buddleja</taxon>
    </lineage>
</organism>
<sequence>MSKARTFFIVALLCFSLCSAARPQPKVEPQHKVNPEGTQVEDNCNGIGEEECLMRRTLIAHLDYIYTQQHKP</sequence>
<dbReference type="EMBL" id="WHWC01000004">
    <property type="protein sequence ID" value="KAG8384248.1"/>
    <property type="molecule type" value="Genomic_DNA"/>
</dbReference>
<dbReference type="GO" id="GO:0030154">
    <property type="term" value="P:cell differentiation"/>
    <property type="evidence" value="ECO:0007669"/>
    <property type="project" value="UniProtKB-UniRule"/>
</dbReference>
<dbReference type="GO" id="GO:0008283">
    <property type="term" value="P:cell population proliferation"/>
    <property type="evidence" value="ECO:0007669"/>
    <property type="project" value="UniProtKB-UniRule"/>
</dbReference>
<dbReference type="PANTHER" id="PTHR33285:SF55">
    <property type="entry name" value="PHYTOSULFOKINES 3"/>
    <property type="match status" value="1"/>
</dbReference>
<keyword evidence="7 9" id="KW-0221">Differentiation</keyword>